<comment type="subcellular location">
    <subcellularLocation>
        <location evidence="1">Nucleus</location>
    </subcellularLocation>
</comment>
<evidence type="ECO:0000256" key="4">
    <source>
        <dbReference type="ARBA" id="ARBA00023125"/>
    </source>
</evidence>
<dbReference type="Gene3D" id="4.10.240.10">
    <property type="entry name" value="Zn(2)-C6 fungal-type DNA-binding domain"/>
    <property type="match status" value="1"/>
</dbReference>
<protein>
    <recommendedName>
        <fullName evidence="7">Zn(2)-C6 fungal-type domain-containing protein</fullName>
    </recommendedName>
</protein>
<keyword evidence="4" id="KW-0238">DNA-binding</keyword>
<dbReference type="SMART" id="SM00066">
    <property type="entry name" value="GAL4"/>
    <property type="match status" value="1"/>
</dbReference>
<accession>A0A6A6AUY2</accession>
<dbReference type="AlphaFoldDB" id="A0A6A6AUY2"/>
<dbReference type="CDD" id="cd12148">
    <property type="entry name" value="fungal_TF_MHR"/>
    <property type="match status" value="1"/>
</dbReference>
<dbReference type="InterPro" id="IPR051089">
    <property type="entry name" value="prtT"/>
</dbReference>
<dbReference type="SUPFAM" id="SSF57701">
    <property type="entry name" value="Zn2/Cys6 DNA-binding domain"/>
    <property type="match status" value="1"/>
</dbReference>
<evidence type="ECO:0000259" key="7">
    <source>
        <dbReference type="PROSITE" id="PS50048"/>
    </source>
</evidence>
<keyword evidence="5" id="KW-0804">Transcription</keyword>
<dbReference type="CDD" id="cd00067">
    <property type="entry name" value="GAL4"/>
    <property type="match status" value="1"/>
</dbReference>
<dbReference type="Pfam" id="PF00172">
    <property type="entry name" value="Zn_clus"/>
    <property type="match status" value="1"/>
</dbReference>
<keyword evidence="3" id="KW-0805">Transcription regulation</keyword>
<proteinExistence type="predicted"/>
<gene>
    <name evidence="8" type="ORF">P153DRAFT_279458</name>
</gene>
<dbReference type="EMBL" id="ML977497">
    <property type="protein sequence ID" value="KAF2134677.1"/>
    <property type="molecule type" value="Genomic_DNA"/>
</dbReference>
<dbReference type="GeneID" id="54403455"/>
<evidence type="ECO:0000256" key="2">
    <source>
        <dbReference type="ARBA" id="ARBA00022723"/>
    </source>
</evidence>
<dbReference type="GO" id="GO:0005634">
    <property type="term" value="C:nucleus"/>
    <property type="evidence" value="ECO:0007669"/>
    <property type="project" value="UniProtKB-SubCell"/>
</dbReference>
<evidence type="ECO:0000256" key="1">
    <source>
        <dbReference type="ARBA" id="ARBA00004123"/>
    </source>
</evidence>
<keyword evidence="6" id="KW-0539">Nucleus</keyword>
<evidence type="ECO:0000313" key="8">
    <source>
        <dbReference type="EMBL" id="KAF2134677.1"/>
    </source>
</evidence>
<dbReference type="Proteomes" id="UP000799771">
    <property type="component" value="Unassembled WGS sequence"/>
</dbReference>
<dbReference type="PROSITE" id="PS00463">
    <property type="entry name" value="ZN2_CY6_FUNGAL_1"/>
    <property type="match status" value="1"/>
</dbReference>
<dbReference type="InterPro" id="IPR001138">
    <property type="entry name" value="Zn2Cys6_DnaBD"/>
</dbReference>
<reference evidence="8" key="1">
    <citation type="journal article" date="2020" name="Stud. Mycol.">
        <title>101 Dothideomycetes genomes: a test case for predicting lifestyles and emergence of pathogens.</title>
        <authorList>
            <person name="Haridas S."/>
            <person name="Albert R."/>
            <person name="Binder M."/>
            <person name="Bloem J."/>
            <person name="Labutti K."/>
            <person name="Salamov A."/>
            <person name="Andreopoulos B."/>
            <person name="Baker S."/>
            <person name="Barry K."/>
            <person name="Bills G."/>
            <person name="Bluhm B."/>
            <person name="Cannon C."/>
            <person name="Castanera R."/>
            <person name="Culley D."/>
            <person name="Daum C."/>
            <person name="Ezra D."/>
            <person name="Gonzalez J."/>
            <person name="Henrissat B."/>
            <person name="Kuo A."/>
            <person name="Liang C."/>
            <person name="Lipzen A."/>
            <person name="Lutzoni F."/>
            <person name="Magnuson J."/>
            <person name="Mondo S."/>
            <person name="Nolan M."/>
            <person name="Ohm R."/>
            <person name="Pangilinan J."/>
            <person name="Park H.-J."/>
            <person name="Ramirez L."/>
            <person name="Alfaro M."/>
            <person name="Sun H."/>
            <person name="Tritt A."/>
            <person name="Yoshinaga Y."/>
            <person name="Zwiers L.-H."/>
            <person name="Turgeon B."/>
            <person name="Goodwin S."/>
            <person name="Spatafora J."/>
            <person name="Crous P."/>
            <person name="Grigoriev I."/>
        </authorList>
    </citation>
    <scope>NUCLEOTIDE SEQUENCE</scope>
    <source>
        <strain evidence="8">CBS 119687</strain>
    </source>
</reference>
<dbReference type="GO" id="GO:0000976">
    <property type="term" value="F:transcription cis-regulatory region binding"/>
    <property type="evidence" value="ECO:0007669"/>
    <property type="project" value="TreeGrafter"/>
</dbReference>
<dbReference type="Pfam" id="PF04082">
    <property type="entry name" value="Fungal_trans"/>
    <property type="match status" value="1"/>
</dbReference>
<dbReference type="PANTHER" id="PTHR31845:SF10">
    <property type="entry name" value="ZN(II)2CYS6 TRANSCRIPTION FACTOR (EUROFUNG)"/>
    <property type="match status" value="1"/>
</dbReference>
<dbReference type="OrthoDB" id="5424793at2759"/>
<keyword evidence="2" id="KW-0479">Metal-binding</keyword>
<evidence type="ECO:0000256" key="3">
    <source>
        <dbReference type="ARBA" id="ARBA00023015"/>
    </source>
</evidence>
<sequence>MNGEDQTTDSRAAPRTSQACQQCRSLKTKCLPSNLTGRCQRCVIVGRECAWAESSRRERKLKAPSRISEVENKLDSLVASLANPPPATLPPPPPPVPTFVPSASNVIDDHASRTCQKRRSVPAPGSWMRVPSSFEILQPCPNTKQVQDDTGADLQFNDAIHSACKLPFTEDAPEESSPTLRQSDPPIEDDLVKQLLASREADTLMDGYRNMSNIFPFVPLHTNMSGQELYAKNPMLFLAIITVALWRNRNRQKLLDAVYRKELAIRTIVKPQKTLGLVQSLLVYLSWQHGTHTLRYHCVFSHETQQIFFLHHLVIGLALDIGLQQDYQCLNFPYGPERTPPSVENQRERQRTFLGCYYLASAVATGLRTPNLLKYSPSMTEWTQDLKQKREYVHDEVISHLITLRQLDEQVRDVLSSSGVVNMDTQTLEHLETQLAVWKQVSFGPDSKRMLDLSSSFTDMMLHSAALRNQSHTEQQPTHDYRQMKARLSALEAGKRFLDTLLSFPPEQYHLISFADWMRLPAVIRSVAHLCIPIEAKTADGWNMMAAQDRVHLDRGLESLCYRMQSLTTYDKVSQPHPDYWQAIRLNVDLTRTWYLEKINSAKAAGQPSQNTQKATVGTAAKVTLDLTLGPLPSPLFYQTTVIDSASRSTGPGAEGHEYPMASSQSADFDMEQLFDTGSWGDGGYDSLAFGK</sequence>
<evidence type="ECO:0000256" key="6">
    <source>
        <dbReference type="ARBA" id="ARBA00023242"/>
    </source>
</evidence>
<dbReference type="InterPro" id="IPR036864">
    <property type="entry name" value="Zn2-C6_fun-type_DNA-bd_sf"/>
</dbReference>
<organism evidence="8 9">
    <name type="scientific">Dothidotthia symphoricarpi CBS 119687</name>
    <dbReference type="NCBI Taxonomy" id="1392245"/>
    <lineage>
        <taxon>Eukaryota</taxon>
        <taxon>Fungi</taxon>
        <taxon>Dikarya</taxon>
        <taxon>Ascomycota</taxon>
        <taxon>Pezizomycotina</taxon>
        <taxon>Dothideomycetes</taxon>
        <taxon>Pleosporomycetidae</taxon>
        <taxon>Pleosporales</taxon>
        <taxon>Dothidotthiaceae</taxon>
        <taxon>Dothidotthia</taxon>
    </lineage>
</organism>
<evidence type="ECO:0000256" key="5">
    <source>
        <dbReference type="ARBA" id="ARBA00023163"/>
    </source>
</evidence>
<dbReference type="PROSITE" id="PS50048">
    <property type="entry name" value="ZN2_CY6_FUNGAL_2"/>
    <property type="match status" value="1"/>
</dbReference>
<keyword evidence="9" id="KW-1185">Reference proteome</keyword>
<dbReference type="InterPro" id="IPR007219">
    <property type="entry name" value="XnlR_reg_dom"/>
</dbReference>
<feature type="domain" description="Zn(2)-C6 fungal-type" evidence="7">
    <location>
        <begin position="19"/>
        <end position="51"/>
    </location>
</feature>
<dbReference type="GO" id="GO:0000981">
    <property type="term" value="F:DNA-binding transcription factor activity, RNA polymerase II-specific"/>
    <property type="evidence" value="ECO:0007669"/>
    <property type="project" value="InterPro"/>
</dbReference>
<evidence type="ECO:0000313" key="9">
    <source>
        <dbReference type="Proteomes" id="UP000799771"/>
    </source>
</evidence>
<dbReference type="RefSeq" id="XP_033529064.1">
    <property type="nucleotide sequence ID" value="XM_033663023.1"/>
</dbReference>
<dbReference type="PANTHER" id="PTHR31845">
    <property type="entry name" value="FINGER DOMAIN PROTEIN, PUTATIVE-RELATED"/>
    <property type="match status" value="1"/>
</dbReference>
<dbReference type="GO" id="GO:0006351">
    <property type="term" value="P:DNA-templated transcription"/>
    <property type="evidence" value="ECO:0007669"/>
    <property type="project" value="InterPro"/>
</dbReference>
<name>A0A6A6AUY2_9PLEO</name>
<dbReference type="GO" id="GO:0008270">
    <property type="term" value="F:zinc ion binding"/>
    <property type="evidence" value="ECO:0007669"/>
    <property type="project" value="InterPro"/>
</dbReference>